<accession>A0A8H7IZS0</accession>
<evidence type="ECO:0000313" key="2">
    <source>
        <dbReference type="EMBL" id="KAF9692996.1"/>
    </source>
</evidence>
<protein>
    <submittedName>
        <fullName evidence="2">Uncharacterized protein</fullName>
    </submittedName>
</protein>
<dbReference type="EMBL" id="RZGK01000017">
    <property type="protein sequence ID" value="KAF9692996.1"/>
    <property type="molecule type" value="Genomic_DNA"/>
</dbReference>
<organism evidence="2 3">
    <name type="scientific">Ascochyta lentis</name>
    <dbReference type="NCBI Taxonomy" id="205686"/>
    <lineage>
        <taxon>Eukaryota</taxon>
        <taxon>Fungi</taxon>
        <taxon>Dikarya</taxon>
        <taxon>Ascomycota</taxon>
        <taxon>Pezizomycotina</taxon>
        <taxon>Dothideomycetes</taxon>
        <taxon>Pleosporomycetidae</taxon>
        <taxon>Pleosporales</taxon>
        <taxon>Pleosporineae</taxon>
        <taxon>Didymellaceae</taxon>
        <taxon>Ascochyta</taxon>
    </lineage>
</organism>
<reference evidence="2" key="1">
    <citation type="submission" date="2018-12" db="EMBL/GenBank/DDBJ databases">
        <authorList>
            <person name="Syme R.A."/>
            <person name="Farfan-Caceres L."/>
            <person name="Lichtenzveig J."/>
        </authorList>
    </citation>
    <scope>NUCLEOTIDE SEQUENCE</scope>
    <source>
        <strain evidence="2">Al4</strain>
    </source>
</reference>
<gene>
    <name evidence="2" type="ORF">EKO04_008993</name>
</gene>
<reference evidence="2" key="2">
    <citation type="submission" date="2020-09" db="EMBL/GenBank/DDBJ databases">
        <title>Reference genome assembly for Australian Ascochyta lentis isolate Al4.</title>
        <authorList>
            <person name="Lee R.C."/>
            <person name="Farfan-Caceres L.M."/>
            <person name="Debler J.W."/>
            <person name="Williams A.H."/>
            <person name="Henares B.M."/>
        </authorList>
    </citation>
    <scope>NUCLEOTIDE SEQUENCE</scope>
    <source>
        <strain evidence="2">Al4</strain>
    </source>
</reference>
<name>A0A8H7IZS0_9PLEO</name>
<sequence>MREQMVTKLTGEIKAWKASQRKKRDEARRQEKIKQGLTAEQKVADDNWKDVLGVHSDHSSDSPRSHTEEVGLLDGFQDVEIERSPSPSIDSTNALLGPDSESCAGILGSSAVPMGPFPHRKLPTIQADDSNASEDQVDGWGRWNVWEVLTCLPCRRGGDGSHWVLG</sequence>
<dbReference type="Proteomes" id="UP000651452">
    <property type="component" value="Unassembled WGS sequence"/>
</dbReference>
<feature type="compositionally biased region" description="Basic and acidic residues" evidence="1">
    <location>
        <begin position="23"/>
        <end position="34"/>
    </location>
</feature>
<evidence type="ECO:0000313" key="3">
    <source>
        <dbReference type="Proteomes" id="UP000651452"/>
    </source>
</evidence>
<feature type="compositionally biased region" description="Basic and acidic residues" evidence="1">
    <location>
        <begin position="55"/>
        <end position="69"/>
    </location>
</feature>
<dbReference type="AlphaFoldDB" id="A0A8H7IZS0"/>
<feature type="region of interest" description="Disordered" evidence="1">
    <location>
        <begin position="16"/>
        <end position="40"/>
    </location>
</feature>
<comment type="caution">
    <text evidence="2">The sequence shown here is derived from an EMBL/GenBank/DDBJ whole genome shotgun (WGS) entry which is preliminary data.</text>
</comment>
<proteinExistence type="predicted"/>
<keyword evidence="3" id="KW-1185">Reference proteome</keyword>
<feature type="region of interest" description="Disordered" evidence="1">
    <location>
        <begin position="52"/>
        <end position="72"/>
    </location>
</feature>
<dbReference type="OrthoDB" id="10431810at2759"/>
<evidence type="ECO:0000256" key="1">
    <source>
        <dbReference type="SAM" id="MobiDB-lite"/>
    </source>
</evidence>